<dbReference type="PANTHER" id="PTHR31065:SF9">
    <property type="entry name" value="TRANSCRIPTION FACTOR FAMILY PROTEIN, PUTATIVE-RELATED"/>
    <property type="match status" value="1"/>
</dbReference>
<protein>
    <recommendedName>
        <fullName evidence="4">B box-type domain-containing protein</fullName>
    </recommendedName>
</protein>
<feature type="transmembrane region" description="Helical" evidence="3">
    <location>
        <begin position="12"/>
        <end position="31"/>
    </location>
</feature>
<dbReference type="OrthoDB" id="670813at2759"/>
<dbReference type="EMBL" id="QGNW01001326">
    <property type="protein sequence ID" value="RVW45450.1"/>
    <property type="molecule type" value="Genomic_DNA"/>
</dbReference>
<name>A0A438ED90_VITVI</name>
<dbReference type="GO" id="GO:0008270">
    <property type="term" value="F:zinc ion binding"/>
    <property type="evidence" value="ECO:0007669"/>
    <property type="project" value="UniProtKB-KW"/>
</dbReference>
<dbReference type="Gene3D" id="3.30.160.60">
    <property type="entry name" value="Classic Zinc Finger"/>
    <property type="match status" value="1"/>
</dbReference>
<dbReference type="Pfam" id="PF00643">
    <property type="entry name" value="zf-B_box"/>
    <property type="match status" value="1"/>
</dbReference>
<keyword evidence="3" id="KW-0812">Transmembrane</keyword>
<dbReference type="SUPFAM" id="SSF57845">
    <property type="entry name" value="B-box zinc-binding domain"/>
    <property type="match status" value="1"/>
</dbReference>
<evidence type="ECO:0000256" key="3">
    <source>
        <dbReference type="SAM" id="Phobius"/>
    </source>
</evidence>
<dbReference type="AlphaFoldDB" id="A0A438ED90"/>
<feature type="domain" description="B box-type" evidence="4">
    <location>
        <begin position="71"/>
        <end position="110"/>
    </location>
</feature>
<accession>A0A438ED90</accession>
<keyword evidence="3" id="KW-0472">Membrane</keyword>
<feature type="region of interest" description="Disordered" evidence="2">
    <location>
        <begin position="193"/>
        <end position="237"/>
    </location>
</feature>
<dbReference type="PROSITE" id="PS50119">
    <property type="entry name" value="ZF_BBOX"/>
    <property type="match status" value="1"/>
</dbReference>
<dbReference type="InterPro" id="IPR006734">
    <property type="entry name" value="PLATZ"/>
</dbReference>
<sequence>MDAEFMLQPQACMWCFVLFLCVVCPSVFYILPCVRFIDFDKLLQPEPQIYHKKQKPAWLDSFLRTDFLGACLIHEGRKSELNVYCINCDAGMCESCVSADAHSNHKKLQIYKHVHKDVVLLADMQKHIDCSQIQPYRCNGKKVLAVNPLPHSGRELNSGEMCKVCHRIIFKPSIYTYCSISCKVAAVSTNLTSSDPPYLAPKKPKKKPPPKPSVNKTQSPPKRVNKRKGVPSRAPFF</sequence>
<dbReference type="Pfam" id="PF04640">
    <property type="entry name" value="PLATZ"/>
    <property type="match status" value="1"/>
</dbReference>
<reference evidence="5 6" key="1">
    <citation type="journal article" date="2018" name="PLoS Genet.">
        <title>Population sequencing reveals clonal diversity and ancestral inbreeding in the grapevine cultivar Chardonnay.</title>
        <authorList>
            <person name="Roach M.J."/>
            <person name="Johnson D.L."/>
            <person name="Bohlmann J."/>
            <person name="van Vuuren H.J."/>
            <person name="Jones S.J."/>
            <person name="Pretorius I.S."/>
            <person name="Schmidt S.A."/>
            <person name="Borneman A.R."/>
        </authorList>
    </citation>
    <scope>NUCLEOTIDE SEQUENCE [LARGE SCALE GENOMIC DNA]</scope>
    <source>
        <strain evidence="6">cv. Chardonnay</strain>
        <tissue evidence="5">Leaf</tissue>
    </source>
</reference>
<dbReference type="InterPro" id="IPR000315">
    <property type="entry name" value="Znf_B-box"/>
</dbReference>
<evidence type="ECO:0000259" key="4">
    <source>
        <dbReference type="PROSITE" id="PS50119"/>
    </source>
</evidence>
<keyword evidence="1" id="KW-0862">Zinc</keyword>
<evidence type="ECO:0000313" key="6">
    <source>
        <dbReference type="Proteomes" id="UP000288805"/>
    </source>
</evidence>
<dbReference type="Proteomes" id="UP000288805">
    <property type="component" value="Unassembled WGS sequence"/>
</dbReference>
<evidence type="ECO:0000256" key="1">
    <source>
        <dbReference type="PROSITE-ProRule" id="PRU00024"/>
    </source>
</evidence>
<keyword evidence="1" id="KW-0479">Metal-binding</keyword>
<organism evidence="5 6">
    <name type="scientific">Vitis vinifera</name>
    <name type="common">Grape</name>
    <dbReference type="NCBI Taxonomy" id="29760"/>
    <lineage>
        <taxon>Eukaryota</taxon>
        <taxon>Viridiplantae</taxon>
        <taxon>Streptophyta</taxon>
        <taxon>Embryophyta</taxon>
        <taxon>Tracheophyta</taxon>
        <taxon>Spermatophyta</taxon>
        <taxon>Magnoliopsida</taxon>
        <taxon>eudicotyledons</taxon>
        <taxon>Gunneridae</taxon>
        <taxon>Pentapetalae</taxon>
        <taxon>rosids</taxon>
        <taxon>Vitales</taxon>
        <taxon>Vitaceae</taxon>
        <taxon>Viteae</taxon>
        <taxon>Vitis</taxon>
    </lineage>
</organism>
<comment type="caution">
    <text evidence="5">The sequence shown here is derived from an EMBL/GenBank/DDBJ whole genome shotgun (WGS) entry which is preliminary data.</text>
</comment>
<keyword evidence="3" id="KW-1133">Transmembrane helix</keyword>
<evidence type="ECO:0000313" key="5">
    <source>
        <dbReference type="EMBL" id="RVW45450.1"/>
    </source>
</evidence>
<dbReference type="PANTHER" id="PTHR31065">
    <property type="entry name" value="PLATZ TRANSCRIPTION FACTOR FAMILY PROTEIN"/>
    <property type="match status" value="1"/>
</dbReference>
<evidence type="ECO:0000256" key="2">
    <source>
        <dbReference type="SAM" id="MobiDB-lite"/>
    </source>
</evidence>
<keyword evidence="1" id="KW-0863">Zinc-finger</keyword>
<proteinExistence type="predicted"/>
<gene>
    <name evidence="5" type="ORF">CK203_079734</name>
</gene>